<dbReference type="AlphaFoldDB" id="A0AAD5N3I9"/>
<protein>
    <submittedName>
        <fullName evidence="2">Uncharacterized protein</fullName>
    </submittedName>
</protein>
<evidence type="ECO:0000256" key="1">
    <source>
        <dbReference type="SAM" id="SignalP"/>
    </source>
</evidence>
<comment type="caution">
    <text evidence="2">The sequence shown here is derived from an EMBL/GenBank/DDBJ whole genome shotgun (WGS) entry which is preliminary data.</text>
</comment>
<evidence type="ECO:0000313" key="3">
    <source>
        <dbReference type="Proteomes" id="UP001196413"/>
    </source>
</evidence>
<proteinExistence type="predicted"/>
<accession>A0AAD5N3I9</accession>
<evidence type="ECO:0000313" key="2">
    <source>
        <dbReference type="EMBL" id="KAJ1359149.1"/>
    </source>
</evidence>
<reference evidence="2" key="1">
    <citation type="submission" date="2021-06" db="EMBL/GenBank/DDBJ databases">
        <title>Parelaphostrongylus tenuis whole genome reference sequence.</title>
        <authorList>
            <person name="Garwood T.J."/>
            <person name="Larsen P.A."/>
            <person name="Fountain-Jones N.M."/>
            <person name="Garbe J.R."/>
            <person name="Macchietto M.G."/>
            <person name="Kania S.A."/>
            <person name="Gerhold R.W."/>
            <person name="Richards J.E."/>
            <person name="Wolf T.M."/>
        </authorList>
    </citation>
    <scope>NUCLEOTIDE SEQUENCE</scope>
    <source>
        <strain evidence="2">MNPRO001-30</strain>
        <tissue evidence="2">Meninges</tissue>
    </source>
</reference>
<gene>
    <name evidence="2" type="ORF">KIN20_017806</name>
</gene>
<keyword evidence="3" id="KW-1185">Reference proteome</keyword>
<feature type="signal peptide" evidence="1">
    <location>
        <begin position="1"/>
        <end position="22"/>
    </location>
</feature>
<dbReference type="EMBL" id="JAHQIW010003553">
    <property type="protein sequence ID" value="KAJ1359149.1"/>
    <property type="molecule type" value="Genomic_DNA"/>
</dbReference>
<name>A0AAD5N3I9_PARTN</name>
<dbReference type="Proteomes" id="UP001196413">
    <property type="component" value="Unassembled WGS sequence"/>
</dbReference>
<sequence>MPNHLTGPFMISLTAIISVVSGCGVVPAGQVSTRIFTVTGFTLPVAMVYSRDAAIRAQLSNIASSRGAAQASVNRLVVQTVFDVLESQGRGALLPDAVISAILGQLTINITYEPLECKMVALNPMADMQVMMNDKCIIVSNTVTGICTKLMAEAVRRRMMCNMPVAIGAIPPQHLMIGGTTSSTNIIMASWSRTMWQSVVNRAVRMLASGPLGSTFFSASAVVSGN</sequence>
<organism evidence="2 3">
    <name type="scientific">Parelaphostrongylus tenuis</name>
    <name type="common">Meningeal worm</name>
    <dbReference type="NCBI Taxonomy" id="148309"/>
    <lineage>
        <taxon>Eukaryota</taxon>
        <taxon>Metazoa</taxon>
        <taxon>Ecdysozoa</taxon>
        <taxon>Nematoda</taxon>
        <taxon>Chromadorea</taxon>
        <taxon>Rhabditida</taxon>
        <taxon>Rhabditina</taxon>
        <taxon>Rhabditomorpha</taxon>
        <taxon>Strongyloidea</taxon>
        <taxon>Metastrongylidae</taxon>
        <taxon>Parelaphostrongylus</taxon>
    </lineage>
</organism>
<feature type="chain" id="PRO_5042002083" evidence="1">
    <location>
        <begin position="23"/>
        <end position="226"/>
    </location>
</feature>
<keyword evidence="1" id="KW-0732">Signal</keyword>